<dbReference type="EMBL" id="BTGU01006035">
    <property type="protein sequence ID" value="GMN33750.1"/>
    <property type="molecule type" value="Genomic_DNA"/>
</dbReference>
<protein>
    <submittedName>
        <fullName evidence="1">Uncharacterized protein</fullName>
    </submittedName>
</protein>
<dbReference type="Proteomes" id="UP001187192">
    <property type="component" value="Unassembled WGS sequence"/>
</dbReference>
<evidence type="ECO:0000313" key="1">
    <source>
        <dbReference type="EMBL" id="GMN33750.1"/>
    </source>
</evidence>
<name>A0AA87ZKF9_FICCA</name>
<reference evidence="1" key="1">
    <citation type="submission" date="2023-07" db="EMBL/GenBank/DDBJ databases">
        <title>draft genome sequence of fig (Ficus carica).</title>
        <authorList>
            <person name="Takahashi T."/>
            <person name="Nishimura K."/>
        </authorList>
    </citation>
    <scope>NUCLEOTIDE SEQUENCE</scope>
</reference>
<gene>
    <name evidence="1" type="ORF">TIFTF001_048287</name>
</gene>
<proteinExistence type="predicted"/>
<keyword evidence="2" id="KW-1185">Reference proteome</keyword>
<evidence type="ECO:0000313" key="2">
    <source>
        <dbReference type="Proteomes" id="UP001187192"/>
    </source>
</evidence>
<sequence length="46" mass="4978">MGWRGALSLRLVCEGAAAFEFVVAALAATKFVATAQWEWQPPSHSD</sequence>
<dbReference type="AlphaFoldDB" id="A0AA87ZKF9"/>
<organism evidence="1 2">
    <name type="scientific">Ficus carica</name>
    <name type="common">Common fig</name>
    <dbReference type="NCBI Taxonomy" id="3494"/>
    <lineage>
        <taxon>Eukaryota</taxon>
        <taxon>Viridiplantae</taxon>
        <taxon>Streptophyta</taxon>
        <taxon>Embryophyta</taxon>
        <taxon>Tracheophyta</taxon>
        <taxon>Spermatophyta</taxon>
        <taxon>Magnoliopsida</taxon>
        <taxon>eudicotyledons</taxon>
        <taxon>Gunneridae</taxon>
        <taxon>Pentapetalae</taxon>
        <taxon>rosids</taxon>
        <taxon>fabids</taxon>
        <taxon>Rosales</taxon>
        <taxon>Moraceae</taxon>
        <taxon>Ficeae</taxon>
        <taxon>Ficus</taxon>
    </lineage>
</organism>
<accession>A0AA87ZKF9</accession>
<comment type="caution">
    <text evidence="1">The sequence shown here is derived from an EMBL/GenBank/DDBJ whole genome shotgun (WGS) entry which is preliminary data.</text>
</comment>